<keyword evidence="3" id="KW-1185">Reference proteome</keyword>
<dbReference type="OrthoDB" id="1676590at2"/>
<dbReference type="AlphaFoldDB" id="F7NP99"/>
<dbReference type="Proteomes" id="UP000003240">
    <property type="component" value="Unassembled WGS sequence"/>
</dbReference>
<evidence type="ECO:0000259" key="1">
    <source>
        <dbReference type="Pfam" id="PF14343"/>
    </source>
</evidence>
<feature type="domain" description="PrcB C-terminal" evidence="1">
    <location>
        <begin position="216"/>
        <end position="256"/>
    </location>
</feature>
<protein>
    <recommendedName>
        <fullName evidence="1">PrcB C-terminal domain-containing protein</fullName>
    </recommendedName>
</protein>
<sequence>MRHKSKRKTQQKKYRRLLAAVAVAAVLSTAMLPGGLPAKVQASPVNSLNLENIAIYDKAVKPNWAGSPVSLVKANARKYGFNPNTDRFSLLSQTRTKATVQVKSGDRTFKVDLTRKGFSQWKITVIRGIGNMKYPASYTPASFFEPQQNITLTAAEIPDSVLMYRNNAFANWTWQDSSAPADLSFGVLVQDSPGKRRIPAEVYDRIKGMDLQNRLVLYAALGNEKSDGYGIGIEQIAAADDRITVTVRTKSPRPNERGTTGGKPYDIVSLDRTALNFWSPLHITFVDQNNKTLRSYTVVLR</sequence>
<accession>F7NP99</accession>
<dbReference type="EMBL" id="AFGF01000240">
    <property type="protein sequence ID" value="EGO62222.1"/>
    <property type="molecule type" value="Genomic_DNA"/>
</dbReference>
<dbReference type="InterPro" id="IPR025748">
    <property type="entry name" value="PrcB_C_dom"/>
</dbReference>
<dbReference type="eggNOG" id="ENOG5033A30">
    <property type="taxonomic scope" value="Bacteria"/>
</dbReference>
<comment type="caution">
    <text evidence="2">The sequence shown here is derived from an EMBL/GenBank/DDBJ whole genome shotgun (WGS) entry which is preliminary data.</text>
</comment>
<dbReference type="Pfam" id="PF14343">
    <property type="entry name" value="PrcB_C"/>
    <property type="match status" value="1"/>
</dbReference>
<proteinExistence type="predicted"/>
<gene>
    <name evidence="2" type="ORF">ALO_19712</name>
</gene>
<dbReference type="STRING" id="1009370.ALO_19712"/>
<organism evidence="2 3">
    <name type="scientific">Acetonema longum DSM 6540</name>
    <dbReference type="NCBI Taxonomy" id="1009370"/>
    <lineage>
        <taxon>Bacteria</taxon>
        <taxon>Bacillati</taxon>
        <taxon>Bacillota</taxon>
        <taxon>Negativicutes</taxon>
        <taxon>Acetonemataceae</taxon>
        <taxon>Acetonema</taxon>
    </lineage>
</organism>
<evidence type="ECO:0000313" key="2">
    <source>
        <dbReference type="EMBL" id="EGO62222.1"/>
    </source>
</evidence>
<reference evidence="2 3" key="1">
    <citation type="journal article" date="2011" name="EMBO J.">
        <title>Structural diversity of bacterial flagellar motors.</title>
        <authorList>
            <person name="Chen S."/>
            <person name="Beeby M."/>
            <person name="Murphy G.E."/>
            <person name="Leadbetter J.R."/>
            <person name="Hendrixson D.R."/>
            <person name="Briegel A."/>
            <person name="Li Z."/>
            <person name="Shi J."/>
            <person name="Tocheva E.I."/>
            <person name="Muller A."/>
            <person name="Dobro M.J."/>
            <person name="Jensen G.J."/>
        </authorList>
    </citation>
    <scope>NUCLEOTIDE SEQUENCE [LARGE SCALE GENOMIC DNA]</scope>
    <source>
        <strain evidence="2 3">DSM 6540</strain>
    </source>
</reference>
<evidence type="ECO:0000313" key="3">
    <source>
        <dbReference type="Proteomes" id="UP000003240"/>
    </source>
</evidence>
<name>F7NP99_9FIRM</name>
<dbReference type="RefSeq" id="WP_004099213.1">
    <property type="nucleotide sequence ID" value="NZ_AFGF01000240.1"/>
</dbReference>